<organism evidence="3 4">
    <name type="scientific">Brevibacterium gallinarum</name>
    <dbReference type="NCBI Taxonomy" id="2762220"/>
    <lineage>
        <taxon>Bacteria</taxon>
        <taxon>Bacillati</taxon>
        <taxon>Actinomycetota</taxon>
        <taxon>Actinomycetes</taxon>
        <taxon>Micrococcales</taxon>
        <taxon>Brevibacteriaceae</taxon>
        <taxon>Brevibacterium</taxon>
    </lineage>
</organism>
<evidence type="ECO:0000313" key="3">
    <source>
        <dbReference type="EMBL" id="MBD8020888.1"/>
    </source>
</evidence>
<feature type="compositionally biased region" description="Polar residues" evidence="1">
    <location>
        <begin position="173"/>
        <end position="183"/>
    </location>
</feature>
<accession>A0ABR8WUZ7</accession>
<reference evidence="3 4" key="1">
    <citation type="submission" date="2020-08" db="EMBL/GenBank/DDBJ databases">
        <title>A Genomic Blueprint of the Chicken Gut Microbiome.</title>
        <authorList>
            <person name="Gilroy R."/>
            <person name="Ravi A."/>
            <person name="Getino M."/>
            <person name="Pursley I."/>
            <person name="Horton D.L."/>
            <person name="Alikhan N.-F."/>
            <person name="Baker D."/>
            <person name="Gharbi K."/>
            <person name="Hall N."/>
            <person name="Watson M."/>
            <person name="Adriaenssens E.M."/>
            <person name="Foster-Nyarko E."/>
            <person name="Jarju S."/>
            <person name="Secka A."/>
            <person name="Antonio M."/>
            <person name="Oren A."/>
            <person name="Chaudhuri R."/>
            <person name="La Ragione R.M."/>
            <person name="Hildebrand F."/>
            <person name="Pallen M.J."/>
        </authorList>
    </citation>
    <scope>NUCLEOTIDE SEQUENCE [LARGE SCALE GENOMIC DNA]</scope>
    <source>
        <strain evidence="3 4">Re57</strain>
    </source>
</reference>
<dbReference type="RefSeq" id="WP_191726322.1">
    <property type="nucleotide sequence ID" value="NZ_JACSPY010000007.1"/>
</dbReference>
<feature type="domain" description="Erythromycin biosynthesis protein CIII-like C-terminal" evidence="2">
    <location>
        <begin position="214"/>
        <end position="336"/>
    </location>
</feature>
<sequence>MKALFFTADLGGNVPPVLAVAQELAGRGWDIDVAGLAAGESAFVQPHFPAGIAAGPVSRMGITRIASIARVTASRNARNDAAAIIASSRPDVIAVDCLLLTPLRAALASGIPVVVLAHTVGQYWSRLYHPFTDTSLDLFGVSLSRYWDQAAARLMLTDAELDPGSRNPVLSHCTWTGSTEQASPPSPRAPGHRPRVLVSLSTTDWPGMQPIYRRVIEALSHLPVDAVVTTGNAAFTDALNGTGNVEVHGWLDHAALMPQADLLIGHGGHSTTFKALTHGIPVLVLPVNPVSDEAGIGDVLKARGLGMRLRPWARPRRLAAAITALLTDSAVHENAASHGRRLRSLRSGAAVAADHIVRIAASRQPNSA</sequence>
<evidence type="ECO:0000256" key="1">
    <source>
        <dbReference type="SAM" id="MobiDB-lite"/>
    </source>
</evidence>
<dbReference type="PANTHER" id="PTHR21015">
    <property type="entry name" value="UDP-N-ACETYLGLUCOSAMINE--N-ACETYLMURAMYL-(PENTAPEPTIDE) PYROPHOSPHORYL-UNDECAPRENOL N-ACETYLGLUCOSAMINE TRANSFERASE 1"/>
    <property type="match status" value="1"/>
</dbReference>
<feature type="region of interest" description="Disordered" evidence="1">
    <location>
        <begin position="173"/>
        <end position="194"/>
    </location>
</feature>
<evidence type="ECO:0000259" key="2">
    <source>
        <dbReference type="Pfam" id="PF06722"/>
    </source>
</evidence>
<protein>
    <submittedName>
        <fullName evidence="3">Glycosyltransferase</fullName>
    </submittedName>
</protein>
<proteinExistence type="predicted"/>
<dbReference type="InterPro" id="IPR010610">
    <property type="entry name" value="EryCIII-like_C"/>
</dbReference>
<dbReference type="Proteomes" id="UP000651517">
    <property type="component" value="Unassembled WGS sequence"/>
</dbReference>
<name>A0ABR8WUZ7_9MICO</name>
<dbReference type="Pfam" id="PF06722">
    <property type="entry name" value="EryCIII-like_C"/>
    <property type="match status" value="1"/>
</dbReference>
<dbReference type="Gene3D" id="3.40.50.2000">
    <property type="entry name" value="Glycogen Phosphorylase B"/>
    <property type="match status" value="2"/>
</dbReference>
<dbReference type="SUPFAM" id="SSF53756">
    <property type="entry name" value="UDP-Glycosyltransferase/glycogen phosphorylase"/>
    <property type="match status" value="1"/>
</dbReference>
<dbReference type="PANTHER" id="PTHR21015:SF22">
    <property type="entry name" value="GLYCOSYLTRANSFERASE"/>
    <property type="match status" value="1"/>
</dbReference>
<dbReference type="EMBL" id="JACSPY010000007">
    <property type="protein sequence ID" value="MBD8020888.1"/>
    <property type="molecule type" value="Genomic_DNA"/>
</dbReference>
<comment type="caution">
    <text evidence="3">The sequence shown here is derived from an EMBL/GenBank/DDBJ whole genome shotgun (WGS) entry which is preliminary data.</text>
</comment>
<gene>
    <name evidence="3" type="ORF">H9634_08850</name>
</gene>
<evidence type="ECO:0000313" key="4">
    <source>
        <dbReference type="Proteomes" id="UP000651517"/>
    </source>
</evidence>
<keyword evidence="4" id="KW-1185">Reference proteome</keyword>